<dbReference type="EMBL" id="CP002630">
    <property type="protein sequence ID" value="AEB11469.1"/>
    <property type="molecule type" value="Genomic_DNA"/>
</dbReference>
<sequence>MRVTSPQNPRIKALARLKERRHREREGRCLVEGPREAQRAVAAGVPVELAVVWPEGLGPEERTLLEGLTARGVPVLEVAEEPMRRVSYRENPGGLVLVARPSFPRLEALDPPPHAPVLVAVNPEKPGNLGAILRSADAAGAGAVVAVGGVDLMNPNVIRSSTGVVFTLPTAAASSEAALDWVRARGRRLVAASPHAETSYWEVDLTGAVAIAVGPEHAGLPPEWLEAADVRVRIPMCGRADSLNVSVSAALLLYEALRQRSKT</sequence>
<dbReference type="InterPro" id="IPR029028">
    <property type="entry name" value="Alpha/beta_knot_MTases"/>
</dbReference>
<dbReference type="KEGG" id="mhd:Marky_0719"/>
<keyword evidence="2 6" id="KW-0489">Methyltransferase</keyword>
<feature type="domain" description="MRM3-like substrate binding" evidence="5">
    <location>
        <begin position="8"/>
        <end position="96"/>
    </location>
</feature>
<dbReference type="SUPFAM" id="SSF75217">
    <property type="entry name" value="alpha/beta knot"/>
    <property type="match status" value="1"/>
</dbReference>
<comment type="similarity">
    <text evidence="1">Belongs to the class IV-like SAM-binding methyltransferase superfamily. RNA methyltransferase TrmH family.</text>
</comment>
<dbReference type="Proteomes" id="UP000007030">
    <property type="component" value="Chromosome"/>
</dbReference>
<accession>F2NL66</accession>
<name>F2NL66_MARHT</name>
<dbReference type="STRING" id="869210.Marky_0719"/>
<evidence type="ECO:0000313" key="7">
    <source>
        <dbReference type="Proteomes" id="UP000007030"/>
    </source>
</evidence>
<dbReference type="SUPFAM" id="SSF55315">
    <property type="entry name" value="L30e-like"/>
    <property type="match status" value="1"/>
</dbReference>
<dbReference type="GO" id="GO:0032259">
    <property type="term" value="P:methylation"/>
    <property type="evidence" value="ECO:0007669"/>
    <property type="project" value="UniProtKB-KW"/>
</dbReference>
<dbReference type="InterPro" id="IPR053888">
    <property type="entry name" value="MRM3-like_sub_bind"/>
</dbReference>
<dbReference type="eggNOG" id="COG0566">
    <property type="taxonomic scope" value="Bacteria"/>
</dbReference>
<dbReference type="PANTHER" id="PTHR43191:SF2">
    <property type="entry name" value="RRNA METHYLTRANSFERASE 3, MITOCHONDRIAL"/>
    <property type="match status" value="1"/>
</dbReference>
<dbReference type="GO" id="GO:0006396">
    <property type="term" value="P:RNA processing"/>
    <property type="evidence" value="ECO:0007669"/>
    <property type="project" value="InterPro"/>
</dbReference>
<evidence type="ECO:0000259" key="4">
    <source>
        <dbReference type="Pfam" id="PF00588"/>
    </source>
</evidence>
<evidence type="ECO:0000256" key="3">
    <source>
        <dbReference type="ARBA" id="ARBA00022679"/>
    </source>
</evidence>
<dbReference type="OrthoDB" id="9794400at2"/>
<dbReference type="GO" id="GO:0003723">
    <property type="term" value="F:RNA binding"/>
    <property type="evidence" value="ECO:0007669"/>
    <property type="project" value="InterPro"/>
</dbReference>
<dbReference type="GO" id="GO:0008173">
    <property type="term" value="F:RNA methyltransferase activity"/>
    <property type="evidence" value="ECO:0007669"/>
    <property type="project" value="InterPro"/>
</dbReference>
<dbReference type="RefSeq" id="WP_013703521.1">
    <property type="nucleotide sequence ID" value="NC_015387.1"/>
</dbReference>
<proteinExistence type="inferred from homology"/>
<dbReference type="PANTHER" id="PTHR43191">
    <property type="entry name" value="RRNA METHYLTRANSFERASE 3"/>
    <property type="match status" value="1"/>
</dbReference>
<dbReference type="HOGENOM" id="CLU_021322_3_2_0"/>
<organism evidence="6 7">
    <name type="scientific">Marinithermus hydrothermalis (strain DSM 14884 / JCM 11576 / T1)</name>
    <dbReference type="NCBI Taxonomy" id="869210"/>
    <lineage>
        <taxon>Bacteria</taxon>
        <taxon>Thermotogati</taxon>
        <taxon>Deinococcota</taxon>
        <taxon>Deinococci</taxon>
        <taxon>Thermales</taxon>
        <taxon>Thermaceae</taxon>
        <taxon>Marinithermus</taxon>
    </lineage>
</organism>
<dbReference type="Pfam" id="PF00588">
    <property type="entry name" value="SpoU_methylase"/>
    <property type="match status" value="1"/>
</dbReference>
<gene>
    <name evidence="6" type="ordered locus">Marky_0719</name>
</gene>
<evidence type="ECO:0000256" key="1">
    <source>
        <dbReference type="ARBA" id="ARBA00007228"/>
    </source>
</evidence>
<dbReference type="Gene3D" id="3.40.1280.10">
    <property type="match status" value="1"/>
</dbReference>
<dbReference type="InterPro" id="IPR029064">
    <property type="entry name" value="Ribosomal_eL30-like_sf"/>
</dbReference>
<dbReference type="Gene3D" id="3.30.1330.30">
    <property type="match status" value="1"/>
</dbReference>
<dbReference type="InterPro" id="IPR029026">
    <property type="entry name" value="tRNA_m1G_MTases_N"/>
</dbReference>
<evidence type="ECO:0000256" key="2">
    <source>
        <dbReference type="ARBA" id="ARBA00022603"/>
    </source>
</evidence>
<dbReference type="InterPro" id="IPR051259">
    <property type="entry name" value="rRNA_Methyltransferase"/>
</dbReference>
<protein>
    <submittedName>
        <fullName evidence="6">tRNA/rRNA methyltransferase (SpoU)</fullName>
    </submittedName>
</protein>
<keyword evidence="7" id="KW-1185">Reference proteome</keyword>
<evidence type="ECO:0000259" key="5">
    <source>
        <dbReference type="Pfam" id="PF22435"/>
    </source>
</evidence>
<feature type="domain" description="tRNA/rRNA methyltransferase SpoU type" evidence="4">
    <location>
        <begin position="117"/>
        <end position="254"/>
    </location>
</feature>
<dbReference type="Pfam" id="PF22435">
    <property type="entry name" value="MRM3-like_sub_bind"/>
    <property type="match status" value="1"/>
</dbReference>
<keyword evidence="3" id="KW-0808">Transferase</keyword>
<dbReference type="InterPro" id="IPR001537">
    <property type="entry name" value="SpoU_MeTrfase"/>
</dbReference>
<evidence type="ECO:0000313" key="6">
    <source>
        <dbReference type="EMBL" id="AEB11469.1"/>
    </source>
</evidence>
<dbReference type="AlphaFoldDB" id="F2NL66"/>
<reference evidence="6 7" key="1">
    <citation type="journal article" date="2012" name="Stand. Genomic Sci.">
        <title>Complete genome sequence of the aerobic, heterotroph Marinithermus hydrothermalis type strain (T1(T)) from a deep-sea hydrothermal vent chimney.</title>
        <authorList>
            <person name="Copeland A."/>
            <person name="Gu W."/>
            <person name="Yasawong M."/>
            <person name="Lapidus A."/>
            <person name="Lucas S."/>
            <person name="Deshpande S."/>
            <person name="Pagani I."/>
            <person name="Tapia R."/>
            <person name="Cheng J.F."/>
            <person name="Goodwin L.A."/>
            <person name="Pitluck S."/>
            <person name="Liolios K."/>
            <person name="Ivanova N."/>
            <person name="Mavromatis K."/>
            <person name="Mikhailova N."/>
            <person name="Pati A."/>
            <person name="Chen A."/>
            <person name="Palaniappan K."/>
            <person name="Land M."/>
            <person name="Pan C."/>
            <person name="Brambilla E.M."/>
            <person name="Rohde M."/>
            <person name="Tindall B.J."/>
            <person name="Sikorski J."/>
            <person name="Goker M."/>
            <person name="Detter J.C."/>
            <person name="Bristow J."/>
            <person name="Eisen J.A."/>
            <person name="Markowitz V."/>
            <person name="Hugenholtz P."/>
            <person name="Kyrpides N.C."/>
            <person name="Klenk H.P."/>
            <person name="Woyke T."/>
        </authorList>
    </citation>
    <scope>NUCLEOTIDE SEQUENCE [LARGE SCALE GENOMIC DNA]</scope>
    <source>
        <strain evidence="7">DSM 14884 / JCM 11576 / T1</strain>
    </source>
</reference>